<feature type="domain" description="tRNA(Ile)-lysidine/2-thiocytidine synthase N-terminal" evidence="1">
    <location>
        <begin position="26"/>
        <end position="192"/>
    </location>
</feature>
<name>A0A9D1LMW0_9FIRM</name>
<gene>
    <name evidence="2" type="ORF">IAC52_00595</name>
</gene>
<dbReference type="EMBL" id="DVMV01000005">
    <property type="protein sequence ID" value="HIU44786.1"/>
    <property type="molecule type" value="Genomic_DNA"/>
</dbReference>
<protein>
    <submittedName>
        <fullName evidence="2">tRNA 2-thiocytidine biosynthesis protein TtcA</fullName>
    </submittedName>
</protein>
<dbReference type="SUPFAM" id="SSF52402">
    <property type="entry name" value="Adenine nucleotide alpha hydrolases-like"/>
    <property type="match status" value="1"/>
</dbReference>
<dbReference type="Pfam" id="PF01171">
    <property type="entry name" value="ATP_bind_3"/>
    <property type="match status" value="1"/>
</dbReference>
<evidence type="ECO:0000313" key="3">
    <source>
        <dbReference type="Proteomes" id="UP000824070"/>
    </source>
</evidence>
<dbReference type="CDD" id="cd24138">
    <property type="entry name" value="TtcA-like"/>
    <property type="match status" value="1"/>
</dbReference>
<reference evidence="2" key="2">
    <citation type="journal article" date="2021" name="PeerJ">
        <title>Extensive microbial diversity within the chicken gut microbiome revealed by metagenomics and culture.</title>
        <authorList>
            <person name="Gilroy R."/>
            <person name="Ravi A."/>
            <person name="Getino M."/>
            <person name="Pursley I."/>
            <person name="Horton D.L."/>
            <person name="Alikhan N.F."/>
            <person name="Baker D."/>
            <person name="Gharbi K."/>
            <person name="Hall N."/>
            <person name="Watson M."/>
            <person name="Adriaenssens E.M."/>
            <person name="Foster-Nyarko E."/>
            <person name="Jarju S."/>
            <person name="Secka A."/>
            <person name="Antonio M."/>
            <person name="Oren A."/>
            <person name="Chaudhuri R.R."/>
            <person name="La Ragione R."/>
            <person name="Hildebrand F."/>
            <person name="Pallen M.J."/>
        </authorList>
    </citation>
    <scope>NUCLEOTIDE SEQUENCE</scope>
    <source>
        <strain evidence="2">ChiGjej1B1-22543</strain>
    </source>
</reference>
<dbReference type="Gene3D" id="3.40.50.620">
    <property type="entry name" value="HUPs"/>
    <property type="match status" value="1"/>
</dbReference>
<evidence type="ECO:0000313" key="2">
    <source>
        <dbReference type="EMBL" id="HIU44786.1"/>
    </source>
</evidence>
<proteinExistence type="predicted"/>
<dbReference type="AlphaFoldDB" id="A0A9D1LMW0"/>
<dbReference type="InterPro" id="IPR014729">
    <property type="entry name" value="Rossmann-like_a/b/a_fold"/>
</dbReference>
<dbReference type="Proteomes" id="UP000824070">
    <property type="component" value="Unassembled WGS sequence"/>
</dbReference>
<evidence type="ECO:0000259" key="1">
    <source>
        <dbReference type="Pfam" id="PF01171"/>
    </source>
</evidence>
<dbReference type="InterPro" id="IPR011063">
    <property type="entry name" value="TilS/TtcA_N"/>
</dbReference>
<dbReference type="PANTHER" id="PTHR43686:SF1">
    <property type="entry name" value="AMINOTRAN_5 DOMAIN-CONTAINING PROTEIN"/>
    <property type="match status" value="1"/>
</dbReference>
<dbReference type="PANTHER" id="PTHR43686">
    <property type="entry name" value="SULFURTRANSFERASE-RELATED"/>
    <property type="match status" value="1"/>
</dbReference>
<sequence>MKYIRRVLASIRKADSKYDLLNDGDKVVIGVSGGKDSLCLLKALSVYRLFSKKDFAIFPVCLDLGFDGFDASDIEAFASSIGAPLLVKDSREVYPILKEHSKDGRLPCSICSRMKKAAINEAANELGANKVAFAHHQDDAIETLLMNAIHGGRIATFEPKMTLERANITFIRPLIECAESDLTGMAKEEGLPVMGKICPNDGATEREFAKETLHSLYASRDEARLSFGQMLSNYGSFSLFFHCVESRVDRNTTYKPLLYPEQVIEYDLIKDKHSLKPLGKGVDTYLLLYKGKVFGALGIKLVSTHEREISLFEFAATREKEAVACLKSIIKQEARKVNPLYVDFKARNKKAALEAGFAKAKSLKGGYSLSLVAKA</sequence>
<reference evidence="2" key="1">
    <citation type="submission" date="2020-10" db="EMBL/GenBank/DDBJ databases">
        <authorList>
            <person name="Gilroy R."/>
        </authorList>
    </citation>
    <scope>NUCLEOTIDE SEQUENCE</scope>
    <source>
        <strain evidence="2">ChiGjej1B1-22543</strain>
    </source>
</reference>
<organism evidence="2 3">
    <name type="scientific">Candidatus Alloenteromonas pullicola</name>
    <dbReference type="NCBI Taxonomy" id="2840784"/>
    <lineage>
        <taxon>Bacteria</taxon>
        <taxon>Bacillati</taxon>
        <taxon>Bacillota</taxon>
        <taxon>Bacillota incertae sedis</taxon>
        <taxon>Candidatus Alloenteromonas</taxon>
    </lineage>
</organism>
<comment type="caution">
    <text evidence="2">The sequence shown here is derived from an EMBL/GenBank/DDBJ whole genome shotgun (WGS) entry which is preliminary data.</text>
</comment>
<accession>A0A9D1LMW0</accession>